<name>C1DUX1_SULAA</name>
<evidence type="ECO:0000313" key="2">
    <source>
        <dbReference type="Proteomes" id="UP000001369"/>
    </source>
</evidence>
<protein>
    <submittedName>
        <fullName evidence="1">Uncharacterized protein</fullName>
    </submittedName>
</protein>
<dbReference type="STRING" id="204536.SULAZ_0935"/>
<dbReference type="KEGG" id="saf:SULAZ_0935"/>
<sequence length="47" mass="5616">MAQAKFRFSDADRRKMHSLISQFFRAISLAFHFLRLVKEAEKGYKTH</sequence>
<dbReference type="RefSeq" id="WP_012674718.1">
    <property type="nucleotide sequence ID" value="NC_012438.1"/>
</dbReference>
<accession>C1DUX1</accession>
<dbReference type="EMBL" id="CP001229">
    <property type="protein sequence ID" value="ACN99400.1"/>
    <property type="molecule type" value="Genomic_DNA"/>
</dbReference>
<organism evidence="1 2">
    <name type="scientific">Sulfurihydrogenibium azorense (strain DSM 15241 / OCM 825 / Az-Fu1)</name>
    <dbReference type="NCBI Taxonomy" id="204536"/>
    <lineage>
        <taxon>Bacteria</taxon>
        <taxon>Pseudomonadati</taxon>
        <taxon>Aquificota</taxon>
        <taxon>Aquificia</taxon>
        <taxon>Aquificales</taxon>
        <taxon>Hydrogenothermaceae</taxon>
        <taxon>Sulfurihydrogenibium</taxon>
    </lineage>
</organism>
<reference evidence="1 2" key="1">
    <citation type="journal article" date="2009" name="J. Bacteriol.">
        <title>Complete and draft genome sequences of six members of the Aquificales.</title>
        <authorList>
            <person name="Reysenbach A.L."/>
            <person name="Hamamura N."/>
            <person name="Podar M."/>
            <person name="Griffiths E."/>
            <person name="Ferreira S."/>
            <person name="Hochstein R."/>
            <person name="Heidelberg J."/>
            <person name="Johnson J."/>
            <person name="Mead D."/>
            <person name="Pohorille A."/>
            <person name="Sarmiento M."/>
            <person name="Schweighofer K."/>
            <person name="Seshadri R."/>
            <person name="Voytek M.A."/>
        </authorList>
    </citation>
    <scope>NUCLEOTIDE SEQUENCE [LARGE SCALE GENOMIC DNA]</scope>
    <source>
        <strain evidence="2">Az-Fu1 / DSM 15241 / OCM 825</strain>
    </source>
</reference>
<gene>
    <name evidence="1" type="ordered locus">SULAZ_0935</name>
</gene>
<dbReference type="HOGENOM" id="CLU_3174038_0_0_0"/>
<evidence type="ECO:0000313" key="1">
    <source>
        <dbReference type="EMBL" id="ACN99400.1"/>
    </source>
</evidence>
<dbReference type="AlphaFoldDB" id="C1DUX1"/>
<proteinExistence type="predicted"/>
<keyword evidence="2" id="KW-1185">Reference proteome</keyword>
<dbReference type="Proteomes" id="UP000001369">
    <property type="component" value="Chromosome"/>
</dbReference>